<organism evidence="2 3">
    <name type="scientific">Kitasatospora phosalacinea</name>
    <dbReference type="NCBI Taxonomy" id="2065"/>
    <lineage>
        <taxon>Bacteria</taxon>
        <taxon>Bacillati</taxon>
        <taxon>Actinomycetota</taxon>
        <taxon>Actinomycetes</taxon>
        <taxon>Kitasatosporales</taxon>
        <taxon>Streptomycetaceae</taxon>
        <taxon>Kitasatospora</taxon>
    </lineage>
</organism>
<sequence>MASSAARPARPSAARLKRLACCLDGEPANSERMVICTSGSNTGATADPVVHATEQSTLREPPLPLCHPDHPNGRINRRARWEAGADAASR</sequence>
<dbReference type="AlphaFoldDB" id="A0A9W6PGY5"/>
<evidence type="ECO:0000256" key="1">
    <source>
        <dbReference type="SAM" id="MobiDB-lite"/>
    </source>
</evidence>
<feature type="compositionally biased region" description="Basic and acidic residues" evidence="1">
    <location>
        <begin position="79"/>
        <end position="90"/>
    </location>
</feature>
<protein>
    <submittedName>
        <fullName evidence="2">Uncharacterized protein</fullName>
    </submittedName>
</protein>
<reference evidence="2" key="1">
    <citation type="submission" date="2023-02" db="EMBL/GenBank/DDBJ databases">
        <title>Kitasatospora phosalacinea NBRC 14362.</title>
        <authorList>
            <person name="Ichikawa N."/>
            <person name="Sato H."/>
            <person name="Tonouchi N."/>
        </authorList>
    </citation>
    <scope>NUCLEOTIDE SEQUENCE</scope>
    <source>
        <strain evidence="2">NBRC 14362</strain>
    </source>
</reference>
<feature type="region of interest" description="Disordered" evidence="1">
    <location>
        <begin position="52"/>
        <end position="90"/>
    </location>
</feature>
<comment type="caution">
    <text evidence="2">The sequence shown here is derived from an EMBL/GenBank/DDBJ whole genome shotgun (WGS) entry which is preliminary data.</text>
</comment>
<evidence type="ECO:0000313" key="3">
    <source>
        <dbReference type="Proteomes" id="UP001165143"/>
    </source>
</evidence>
<name>A0A9W6PGY5_9ACTN</name>
<accession>A0A9W6PGY5</accession>
<proteinExistence type="predicted"/>
<gene>
    <name evidence="2" type="ORF">Kpho01_39360</name>
</gene>
<evidence type="ECO:0000313" key="2">
    <source>
        <dbReference type="EMBL" id="GLW55925.1"/>
    </source>
</evidence>
<dbReference type="Proteomes" id="UP001165143">
    <property type="component" value="Unassembled WGS sequence"/>
</dbReference>
<dbReference type="EMBL" id="BSRX01000022">
    <property type="protein sequence ID" value="GLW55925.1"/>
    <property type="molecule type" value="Genomic_DNA"/>
</dbReference>